<sequence length="439" mass="51682">MRDMYEDAGEFTTNMLNKFWDINYEDSENYNDVLKFLNQAENFRTFNDGLTEFIKKHGYVEEDGLNEKTYIKKRTDFLYNKFKEQNISISKATLENYFSGETRPDTKKANRTNVFKLCFAMGLNLEETNDFFTKIYLDRTFNVKNVHELVYYFCIKNNKNYTYATDLIEKAEELLNNNSSKNTNSQVYTSSIREETDFFTTEEELMRYIENNKDSFNRYNVTAVEQFNKLLNRIQGSKEDRDFINKLKKGKRYKNITSEDEQYLKHCGLVIQDAIKQNIIFDTDTISEYTANKDVSSIDFMLFVIYNSPLPIGIEKTYSFANNAHLLKLIKSNFPSKHIFSKIKKDPLFSFEALRKAIILLGFYEFCFDAEQQGENAGEYFDEFVEQMDDILTSCGMGPLYIGNPYDWLFLFCIKSNQPLNTFRGIIDEACILEENFNI</sequence>
<proteinExistence type="predicted"/>
<gene>
    <name evidence="1" type="ORF">IBLFYP30_01320</name>
</gene>
<dbReference type="EMBL" id="CACRUE010000022">
    <property type="protein sequence ID" value="VYT91898.1"/>
    <property type="molecule type" value="Genomic_DNA"/>
</dbReference>
<name>A0A6N3ANZ8_9FIRM</name>
<evidence type="ECO:0000313" key="1">
    <source>
        <dbReference type="EMBL" id="VYT91898.1"/>
    </source>
</evidence>
<protein>
    <submittedName>
        <fullName evidence="1">Uncharacterized protein</fullName>
    </submittedName>
</protein>
<reference evidence="1" key="1">
    <citation type="submission" date="2019-11" db="EMBL/GenBank/DDBJ databases">
        <authorList>
            <person name="Feng L."/>
        </authorList>
    </citation>
    <scope>NUCLEOTIDE SEQUENCE</scope>
    <source>
        <strain evidence="1">IbartlettiiLFYP30</strain>
    </source>
</reference>
<dbReference type="RefSeq" id="WP_024038026.1">
    <property type="nucleotide sequence ID" value="NZ_CACRUE010000022.1"/>
</dbReference>
<organism evidence="1">
    <name type="scientific">Intestinibacter bartlettii</name>
    <dbReference type="NCBI Taxonomy" id="261299"/>
    <lineage>
        <taxon>Bacteria</taxon>
        <taxon>Bacillati</taxon>
        <taxon>Bacillota</taxon>
        <taxon>Clostridia</taxon>
        <taxon>Peptostreptococcales</taxon>
        <taxon>Peptostreptococcaceae</taxon>
        <taxon>Intestinibacter</taxon>
    </lineage>
</organism>
<accession>A0A6N3ANZ8</accession>
<dbReference type="AlphaFoldDB" id="A0A6N3ANZ8"/>